<organism evidence="1 2">
    <name type="scientific">Streptomyces stramineus</name>
    <dbReference type="NCBI Taxonomy" id="173861"/>
    <lineage>
        <taxon>Bacteria</taxon>
        <taxon>Bacillati</taxon>
        <taxon>Actinomycetota</taxon>
        <taxon>Actinomycetes</taxon>
        <taxon>Kitasatosporales</taxon>
        <taxon>Streptomycetaceae</taxon>
        <taxon>Streptomyces</taxon>
    </lineage>
</organism>
<accession>A0ABN1B4G6</accession>
<evidence type="ECO:0000313" key="2">
    <source>
        <dbReference type="Proteomes" id="UP001499895"/>
    </source>
</evidence>
<reference evidence="1 2" key="1">
    <citation type="journal article" date="2019" name="Int. J. Syst. Evol. Microbiol.">
        <title>The Global Catalogue of Microorganisms (GCM) 10K type strain sequencing project: providing services to taxonomists for standard genome sequencing and annotation.</title>
        <authorList>
            <consortium name="The Broad Institute Genomics Platform"/>
            <consortium name="The Broad Institute Genome Sequencing Center for Infectious Disease"/>
            <person name="Wu L."/>
            <person name="Ma J."/>
        </authorList>
    </citation>
    <scope>NUCLEOTIDE SEQUENCE [LARGE SCALE GENOMIC DNA]</scope>
    <source>
        <strain evidence="1 2">JCM 10649</strain>
    </source>
</reference>
<name>A0ABN1B4G6_9ACTN</name>
<evidence type="ECO:0008006" key="3">
    <source>
        <dbReference type="Google" id="ProtNLM"/>
    </source>
</evidence>
<keyword evidence="2" id="KW-1185">Reference proteome</keyword>
<proteinExistence type="predicted"/>
<comment type="caution">
    <text evidence="1">The sequence shown here is derived from an EMBL/GenBank/DDBJ whole genome shotgun (WGS) entry which is preliminary data.</text>
</comment>
<evidence type="ECO:0000313" key="1">
    <source>
        <dbReference type="EMBL" id="GAA0490058.1"/>
    </source>
</evidence>
<protein>
    <recommendedName>
        <fullName evidence="3">Lasso RiPP family leader peptide-containing protein</fullName>
    </recommendedName>
</protein>
<sequence>MCTEQWGADVEQQGTVPETTYETPELVEVGEFAELTLGSGAVQPEGYFAYFGM</sequence>
<dbReference type="NCBIfam" id="NF033521">
    <property type="entry name" value="lasso_leader_L3"/>
    <property type="match status" value="1"/>
</dbReference>
<dbReference type="Proteomes" id="UP001499895">
    <property type="component" value="Unassembled WGS sequence"/>
</dbReference>
<dbReference type="EMBL" id="BAAAHB010000114">
    <property type="protein sequence ID" value="GAA0490058.1"/>
    <property type="molecule type" value="Genomic_DNA"/>
</dbReference>
<gene>
    <name evidence="1" type="ORF">GCM10009544_58820</name>
</gene>